<dbReference type="PANTHER" id="PTHR43859:SF4">
    <property type="entry name" value="BUTANOATE--COA LIGASE AAE1-RELATED"/>
    <property type="match status" value="1"/>
</dbReference>
<dbReference type="GO" id="GO:0016874">
    <property type="term" value="F:ligase activity"/>
    <property type="evidence" value="ECO:0007669"/>
    <property type="project" value="UniProtKB-KW"/>
</dbReference>
<dbReference type="SUPFAM" id="SSF56801">
    <property type="entry name" value="Acetyl-CoA synthetase-like"/>
    <property type="match status" value="1"/>
</dbReference>
<evidence type="ECO:0000313" key="8">
    <source>
        <dbReference type="Proteomes" id="UP000703661"/>
    </source>
</evidence>
<dbReference type="EMBL" id="JAAAID010003091">
    <property type="protein sequence ID" value="KAG0000908.1"/>
    <property type="molecule type" value="Genomic_DNA"/>
</dbReference>
<feature type="domain" description="AMP-binding enzyme C-terminal" evidence="6">
    <location>
        <begin position="454"/>
        <end position="533"/>
    </location>
</feature>
<evidence type="ECO:0000313" key="7">
    <source>
        <dbReference type="EMBL" id="KAG0000908.1"/>
    </source>
</evidence>
<comment type="caution">
    <text evidence="7">The sequence shown here is derived from an EMBL/GenBank/DDBJ whole genome shotgun (WGS) entry which is preliminary data.</text>
</comment>
<comment type="similarity">
    <text evidence="1">Belongs to the ATP-dependent AMP-binding enzyme family.</text>
</comment>
<evidence type="ECO:0000256" key="2">
    <source>
        <dbReference type="ARBA" id="ARBA00022598"/>
    </source>
</evidence>
<keyword evidence="2" id="KW-0436">Ligase</keyword>
<keyword evidence="8" id="KW-1185">Reference proteome</keyword>
<evidence type="ECO:0000259" key="5">
    <source>
        <dbReference type="Pfam" id="PF00501"/>
    </source>
</evidence>
<evidence type="ECO:0000259" key="6">
    <source>
        <dbReference type="Pfam" id="PF13193"/>
    </source>
</evidence>
<proteinExistence type="inferred from homology"/>
<dbReference type="Pfam" id="PF13193">
    <property type="entry name" value="AMP-binding_C"/>
    <property type="match status" value="1"/>
</dbReference>
<dbReference type="InterPro" id="IPR025110">
    <property type="entry name" value="AMP-bd_C"/>
</dbReference>
<keyword evidence="4" id="KW-0443">Lipid metabolism</keyword>
<dbReference type="PANTHER" id="PTHR43859">
    <property type="entry name" value="ACYL-ACTIVATING ENZYME"/>
    <property type="match status" value="1"/>
</dbReference>
<evidence type="ECO:0000256" key="1">
    <source>
        <dbReference type="ARBA" id="ARBA00006432"/>
    </source>
</evidence>
<gene>
    <name evidence="7" type="ORF">BGZ80_006272</name>
</gene>
<dbReference type="AlphaFoldDB" id="A0A9P6MH63"/>
<name>A0A9P6MH63_9FUNG</name>
<dbReference type="InterPro" id="IPR042099">
    <property type="entry name" value="ANL_N_sf"/>
</dbReference>
<dbReference type="PROSITE" id="PS00455">
    <property type="entry name" value="AMP_BINDING"/>
    <property type="match status" value="1"/>
</dbReference>
<dbReference type="Pfam" id="PF00501">
    <property type="entry name" value="AMP-binding"/>
    <property type="match status" value="1"/>
</dbReference>
<sequence>MSPNSTLVAKERLQNIVNTMSASPAVYVDKTHNGPRANRLELNPVLFLSRTATIYPSKVAVVYEDRMYTYKELNRRAIALAYALKDQFNIANGDRVAVIAPNIPAMLEANFGIPAAKGVICSINTRLAPAEVAYILEHSGSKLILCDIEFKGLVKDSKLPKVFIDDTGLATDPYEQLLAMGLSKADTLGWSGLEPTDDEENALSLCYTSGTTGRPKGVVFTYRGMYLAALGHAVESQLTLDTAYLFIVPYFHANSWNFPFAVTATGGKFVLLRRVDYDLIWKLLLKENVTHLNGAPTIMIQITNHPLAVKMPHPVTCTVAGSAPSATLIAKMREHNMIINHCYGLTETSGAATRAYPQPWWDDLELNELAKYTARQGHVHVVSGEVRVVDSEMKDVPWDGKEIGEIVVRGNLVMKEYHNDPEATAKAFKGGWFHTGDIADKEISFGGENISTIEVESCIYQHPSVLEVAVVAAPSEKWGETPKAFVTLKPGLPKDKIVDGPALIAFCKEHISRFKCPSTIVIVDELPKTSTGKIQ</sequence>
<dbReference type="GO" id="GO:0006631">
    <property type="term" value="P:fatty acid metabolic process"/>
    <property type="evidence" value="ECO:0007669"/>
    <property type="project" value="UniProtKB-KW"/>
</dbReference>
<accession>A0A9P6MH63</accession>
<dbReference type="InterPro" id="IPR000873">
    <property type="entry name" value="AMP-dep_synth/lig_dom"/>
</dbReference>
<protein>
    <submittedName>
        <fullName evidence="7">Uncharacterized protein</fullName>
    </submittedName>
</protein>
<feature type="non-terminal residue" evidence="7">
    <location>
        <position position="1"/>
    </location>
</feature>
<organism evidence="7 8">
    <name type="scientific">Entomortierella chlamydospora</name>
    <dbReference type="NCBI Taxonomy" id="101097"/>
    <lineage>
        <taxon>Eukaryota</taxon>
        <taxon>Fungi</taxon>
        <taxon>Fungi incertae sedis</taxon>
        <taxon>Mucoromycota</taxon>
        <taxon>Mortierellomycotina</taxon>
        <taxon>Mortierellomycetes</taxon>
        <taxon>Mortierellales</taxon>
        <taxon>Mortierellaceae</taxon>
        <taxon>Entomortierella</taxon>
    </lineage>
</organism>
<reference evidence="7" key="1">
    <citation type="journal article" date="2020" name="Fungal Divers.">
        <title>Resolving the Mortierellaceae phylogeny through synthesis of multi-gene phylogenetics and phylogenomics.</title>
        <authorList>
            <person name="Vandepol N."/>
            <person name="Liber J."/>
            <person name="Desiro A."/>
            <person name="Na H."/>
            <person name="Kennedy M."/>
            <person name="Barry K."/>
            <person name="Grigoriev I.V."/>
            <person name="Miller A.N."/>
            <person name="O'Donnell K."/>
            <person name="Stajich J.E."/>
            <person name="Bonito G."/>
        </authorList>
    </citation>
    <scope>NUCLEOTIDE SEQUENCE</scope>
    <source>
        <strain evidence="7">NRRL 2769</strain>
    </source>
</reference>
<dbReference type="Gene3D" id="3.40.50.12780">
    <property type="entry name" value="N-terminal domain of ligase-like"/>
    <property type="match status" value="1"/>
</dbReference>
<keyword evidence="3" id="KW-0276">Fatty acid metabolism</keyword>
<evidence type="ECO:0000256" key="4">
    <source>
        <dbReference type="ARBA" id="ARBA00023098"/>
    </source>
</evidence>
<evidence type="ECO:0000256" key="3">
    <source>
        <dbReference type="ARBA" id="ARBA00022832"/>
    </source>
</evidence>
<dbReference type="Gene3D" id="3.30.300.30">
    <property type="match status" value="1"/>
</dbReference>
<feature type="domain" description="AMP-dependent synthetase/ligase" evidence="5">
    <location>
        <begin position="50"/>
        <end position="418"/>
    </location>
</feature>
<dbReference type="Proteomes" id="UP000703661">
    <property type="component" value="Unassembled WGS sequence"/>
</dbReference>
<dbReference type="InterPro" id="IPR020845">
    <property type="entry name" value="AMP-binding_CS"/>
</dbReference>
<dbReference type="InterPro" id="IPR045851">
    <property type="entry name" value="AMP-bd_C_sf"/>
</dbReference>